<keyword evidence="3 6" id="KW-0812">Transmembrane</keyword>
<feature type="transmembrane region" description="Helical" evidence="6">
    <location>
        <begin position="114"/>
        <end position="132"/>
    </location>
</feature>
<evidence type="ECO:0000256" key="3">
    <source>
        <dbReference type="ARBA" id="ARBA00022692"/>
    </source>
</evidence>
<sequence>MNNEKNQRRSIKNLMIRYILIIVGALIYTAGLEFFLVPNHIIDGGVVGISLMAASLSGISFSFFVVLINIPFLYVGYRVLGKSFTFSTLFGIVWMAIFSVLFQKGHYVVTMDPFLGAIFGGIILGVGVGLIIRNGGSLDGSEVVAIIFDKRSSFSVGEVVMALNFVILGAAGFVYSWNSAMYSLIAYFIAYKMIDITITGLEESKGVMIITDEDKAGSISDALNARLGRGVTVIYGEGGYLKQPKRILYSVVTRLEITKLKDIVYEQDDKAFITISDVHDVFGGQFQKKNIH</sequence>
<dbReference type="Gene3D" id="3.30.70.120">
    <property type="match status" value="1"/>
</dbReference>
<dbReference type="InterPro" id="IPR051461">
    <property type="entry name" value="UPF0750_membrane"/>
</dbReference>
<keyword evidence="9" id="KW-1185">Reference proteome</keyword>
<accession>A0A096AKH6</accession>
<comment type="subcellular location">
    <subcellularLocation>
        <location evidence="1">Cell membrane</location>
        <topology evidence="1">Multi-pass membrane protein</topology>
    </subcellularLocation>
</comment>
<dbReference type="PANTHER" id="PTHR33545">
    <property type="entry name" value="UPF0750 MEMBRANE PROTEIN YITT-RELATED"/>
    <property type="match status" value="1"/>
</dbReference>
<gene>
    <name evidence="8" type="ORF">HMPREF0872_05545</name>
</gene>
<feature type="transmembrane region" description="Helical" evidence="6">
    <location>
        <begin position="15"/>
        <end position="37"/>
    </location>
</feature>
<keyword evidence="5 6" id="KW-0472">Membrane</keyword>
<dbReference type="InterPro" id="IPR019264">
    <property type="entry name" value="DUF2179"/>
</dbReference>
<evidence type="ECO:0000313" key="9">
    <source>
        <dbReference type="Proteomes" id="UP000029628"/>
    </source>
</evidence>
<evidence type="ECO:0000259" key="7">
    <source>
        <dbReference type="Pfam" id="PF10035"/>
    </source>
</evidence>
<evidence type="ECO:0000256" key="2">
    <source>
        <dbReference type="ARBA" id="ARBA00022475"/>
    </source>
</evidence>
<dbReference type="AlphaFoldDB" id="A0A096AKH6"/>
<feature type="transmembrane region" description="Helical" evidence="6">
    <location>
        <begin position="153"/>
        <end position="175"/>
    </location>
</feature>
<dbReference type="Pfam" id="PF02588">
    <property type="entry name" value="YitT_membrane"/>
    <property type="match status" value="1"/>
</dbReference>
<feature type="transmembrane region" description="Helical" evidence="6">
    <location>
        <begin position="84"/>
        <end position="102"/>
    </location>
</feature>
<organism evidence="8 9">
    <name type="scientific">Veillonella montpellierensis DNF00314</name>
    <dbReference type="NCBI Taxonomy" id="1401067"/>
    <lineage>
        <taxon>Bacteria</taxon>
        <taxon>Bacillati</taxon>
        <taxon>Bacillota</taxon>
        <taxon>Negativicutes</taxon>
        <taxon>Veillonellales</taxon>
        <taxon>Veillonellaceae</taxon>
        <taxon>Veillonella</taxon>
    </lineage>
</organism>
<evidence type="ECO:0000313" key="8">
    <source>
        <dbReference type="EMBL" id="KGF47141.1"/>
    </source>
</evidence>
<keyword evidence="4 6" id="KW-1133">Transmembrane helix</keyword>
<protein>
    <submittedName>
        <fullName evidence="8">Membrane protein</fullName>
    </submittedName>
</protein>
<dbReference type="InterPro" id="IPR003740">
    <property type="entry name" value="YitT"/>
</dbReference>
<evidence type="ECO:0000256" key="1">
    <source>
        <dbReference type="ARBA" id="ARBA00004651"/>
    </source>
</evidence>
<dbReference type="PIRSF" id="PIRSF006483">
    <property type="entry name" value="Membrane_protein_YitT"/>
    <property type="match status" value="1"/>
</dbReference>
<reference evidence="8 9" key="1">
    <citation type="submission" date="2014-07" db="EMBL/GenBank/DDBJ databases">
        <authorList>
            <person name="McCorrison J."/>
            <person name="Sanka R."/>
            <person name="Torralba M."/>
            <person name="Gillis M."/>
            <person name="Haft D.H."/>
            <person name="Methe B."/>
            <person name="Sutton G."/>
            <person name="Nelson K.E."/>
        </authorList>
    </citation>
    <scope>NUCLEOTIDE SEQUENCE [LARGE SCALE GENOMIC DNA]</scope>
    <source>
        <strain evidence="8 9">DNF00314</strain>
    </source>
</reference>
<dbReference type="InterPro" id="IPR015867">
    <property type="entry name" value="N-reg_PII/ATP_PRibTrfase_C"/>
</dbReference>
<dbReference type="Pfam" id="PF10035">
    <property type="entry name" value="DUF2179"/>
    <property type="match status" value="1"/>
</dbReference>
<dbReference type="CDD" id="cd16380">
    <property type="entry name" value="YitT_C"/>
    <property type="match status" value="1"/>
</dbReference>
<evidence type="ECO:0000256" key="6">
    <source>
        <dbReference type="SAM" id="Phobius"/>
    </source>
</evidence>
<dbReference type="PANTHER" id="PTHR33545:SF3">
    <property type="entry name" value="UPF0750 MEMBRANE PROTEIN YQFU"/>
    <property type="match status" value="1"/>
</dbReference>
<keyword evidence="2" id="KW-1003">Cell membrane</keyword>
<feature type="domain" description="DUF2179" evidence="7">
    <location>
        <begin position="229"/>
        <end position="283"/>
    </location>
</feature>
<proteinExistence type="predicted"/>
<name>A0A096AKH6_9FIRM</name>
<evidence type="ECO:0000256" key="4">
    <source>
        <dbReference type="ARBA" id="ARBA00022989"/>
    </source>
</evidence>
<dbReference type="eggNOG" id="COG1284">
    <property type="taxonomic scope" value="Bacteria"/>
</dbReference>
<feature type="transmembrane region" description="Helical" evidence="6">
    <location>
        <begin position="181"/>
        <end position="201"/>
    </location>
</feature>
<comment type="caution">
    <text evidence="8">The sequence shown here is derived from an EMBL/GenBank/DDBJ whole genome shotgun (WGS) entry which is preliminary data.</text>
</comment>
<dbReference type="GO" id="GO:0005886">
    <property type="term" value="C:plasma membrane"/>
    <property type="evidence" value="ECO:0007669"/>
    <property type="project" value="UniProtKB-SubCell"/>
</dbReference>
<evidence type="ECO:0000256" key="5">
    <source>
        <dbReference type="ARBA" id="ARBA00023136"/>
    </source>
</evidence>
<dbReference type="Proteomes" id="UP000029628">
    <property type="component" value="Unassembled WGS sequence"/>
</dbReference>
<feature type="transmembrane region" description="Helical" evidence="6">
    <location>
        <begin position="49"/>
        <end position="77"/>
    </location>
</feature>
<dbReference type="EMBL" id="JRNT01000016">
    <property type="protein sequence ID" value="KGF47141.1"/>
    <property type="molecule type" value="Genomic_DNA"/>
</dbReference>